<protein>
    <submittedName>
        <fullName evidence="2">Uncharacterized protein</fullName>
    </submittedName>
</protein>
<keyword evidence="3" id="KW-1185">Reference proteome</keyword>
<proteinExistence type="predicted"/>
<feature type="region of interest" description="Disordered" evidence="1">
    <location>
        <begin position="55"/>
        <end position="79"/>
    </location>
</feature>
<evidence type="ECO:0000256" key="1">
    <source>
        <dbReference type="SAM" id="MobiDB-lite"/>
    </source>
</evidence>
<dbReference type="EMBL" id="SRLO01000269">
    <property type="protein sequence ID" value="TNN63593.1"/>
    <property type="molecule type" value="Genomic_DNA"/>
</dbReference>
<evidence type="ECO:0000313" key="3">
    <source>
        <dbReference type="Proteomes" id="UP000314294"/>
    </source>
</evidence>
<accession>A0A4Z2HF33</accession>
<name>A0A4Z2HF33_9TELE</name>
<dbReference type="Proteomes" id="UP000314294">
    <property type="component" value="Unassembled WGS sequence"/>
</dbReference>
<gene>
    <name evidence="2" type="ORF">EYF80_026129</name>
</gene>
<dbReference type="AlphaFoldDB" id="A0A4Z2HF33"/>
<sequence length="79" mass="8767">MSMGIGSVLGKHTHRQAMERCLSEEADLSRWGFSTTSRIPLEVISCSATAQRWSYRNDGDDANRPSSPKKCFKTNMAAT</sequence>
<organism evidence="2 3">
    <name type="scientific">Liparis tanakae</name>
    <name type="common">Tanaka's snailfish</name>
    <dbReference type="NCBI Taxonomy" id="230148"/>
    <lineage>
        <taxon>Eukaryota</taxon>
        <taxon>Metazoa</taxon>
        <taxon>Chordata</taxon>
        <taxon>Craniata</taxon>
        <taxon>Vertebrata</taxon>
        <taxon>Euteleostomi</taxon>
        <taxon>Actinopterygii</taxon>
        <taxon>Neopterygii</taxon>
        <taxon>Teleostei</taxon>
        <taxon>Neoteleostei</taxon>
        <taxon>Acanthomorphata</taxon>
        <taxon>Eupercaria</taxon>
        <taxon>Perciformes</taxon>
        <taxon>Cottioidei</taxon>
        <taxon>Cottales</taxon>
        <taxon>Liparidae</taxon>
        <taxon>Liparis</taxon>
    </lineage>
</organism>
<evidence type="ECO:0000313" key="2">
    <source>
        <dbReference type="EMBL" id="TNN63593.1"/>
    </source>
</evidence>
<comment type="caution">
    <text evidence="2">The sequence shown here is derived from an EMBL/GenBank/DDBJ whole genome shotgun (WGS) entry which is preliminary data.</text>
</comment>
<reference evidence="2 3" key="1">
    <citation type="submission" date="2019-03" db="EMBL/GenBank/DDBJ databases">
        <title>First draft genome of Liparis tanakae, snailfish: a comprehensive survey of snailfish specific genes.</title>
        <authorList>
            <person name="Kim W."/>
            <person name="Song I."/>
            <person name="Jeong J.-H."/>
            <person name="Kim D."/>
            <person name="Kim S."/>
            <person name="Ryu S."/>
            <person name="Song J.Y."/>
            <person name="Lee S.K."/>
        </authorList>
    </citation>
    <scope>NUCLEOTIDE SEQUENCE [LARGE SCALE GENOMIC DNA]</scope>
    <source>
        <tissue evidence="2">Muscle</tissue>
    </source>
</reference>